<dbReference type="GO" id="GO:0005524">
    <property type="term" value="F:ATP binding"/>
    <property type="evidence" value="ECO:0007669"/>
    <property type="project" value="UniProtKB-KW"/>
</dbReference>
<keyword evidence="2" id="KW-0808">Transferase</keyword>
<evidence type="ECO:0000256" key="3">
    <source>
        <dbReference type="ARBA" id="ARBA00022741"/>
    </source>
</evidence>
<feature type="compositionally biased region" description="Polar residues" evidence="6">
    <location>
        <begin position="108"/>
        <end position="131"/>
    </location>
</feature>
<dbReference type="InterPro" id="IPR050494">
    <property type="entry name" value="Ser_Thr_dual-spec_kinase"/>
</dbReference>
<feature type="compositionally biased region" description="Polar residues" evidence="6">
    <location>
        <begin position="60"/>
        <end position="73"/>
    </location>
</feature>
<evidence type="ECO:0000256" key="5">
    <source>
        <dbReference type="ARBA" id="ARBA00022840"/>
    </source>
</evidence>
<dbReference type="InterPro" id="IPR011009">
    <property type="entry name" value="Kinase-like_dom_sf"/>
</dbReference>
<organism evidence="7 8">
    <name type="scientific">Ditylenchus dipsaci</name>
    <dbReference type="NCBI Taxonomy" id="166011"/>
    <lineage>
        <taxon>Eukaryota</taxon>
        <taxon>Metazoa</taxon>
        <taxon>Ecdysozoa</taxon>
        <taxon>Nematoda</taxon>
        <taxon>Chromadorea</taxon>
        <taxon>Rhabditida</taxon>
        <taxon>Tylenchina</taxon>
        <taxon>Tylenchomorpha</taxon>
        <taxon>Sphaerularioidea</taxon>
        <taxon>Anguinidae</taxon>
        <taxon>Anguininae</taxon>
        <taxon>Ditylenchus</taxon>
    </lineage>
</organism>
<evidence type="ECO:0000256" key="2">
    <source>
        <dbReference type="ARBA" id="ARBA00022679"/>
    </source>
</evidence>
<evidence type="ECO:0000256" key="1">
    <source>
        <dbReference type="ARBA" id="ARBA00022527"/>
    </source>
</evidence>
<dbReference type="Proteomes" id="UP000887574">
    <property type="component" value="Unplaced"/>
</dbReference>
<accession>A0A915D8I6</accession>
<dbReference type="SUPFAM" id="SSF56112">
    <property type="entry name" value="Protein kinase-like (PK-like)"/>
    <property type="match status" value="1"/>
</dbReference>
<feature type="region of interest" description="Disordered" evidence="6">
    <location>
        <begin position="1"/>
        <end position="29"/>
    </location>
</feature>
<name>A0A915D8I6_9BILA</name>
<keyword evidence="7" id="KW-1185">Reference proteome</keyword>
<reference evidence="8" key="1">
    <citation type="submission" date="2022-11" db="UniProtKB">
        <authorList>
            <consortium name="WormBaseParasite"/>
        </authorList>
    </citation>
    <scope>IDENTIFICATION</scope>
</reference>
<evidence type="ECO:0000256" key="6">
    <source>
        <dbReference type="SAM" id="MobiDB-lite"/>
    </source>
</evidence>
<feature type="region of interest" description="Disordered" evidence="6">
    <location>
        <begin position="53"/>
        <end position="169"/>
    </location>
</feature>
<dbReference type="PANTHER" id="PTHR24058">
    <property type="entry name" value="DUAL SPECIFICITY PROTEIN KINASE"/>
    <property type="match status" value="1"/>
</dbReference>
<dbReference type="WBParaSite" id="jg1726">
    <property type="protein sequence ID" value="jg1726"/>
    <property type="gene ID" value="jg1726"/>
</dbReference>
<dbReference type="GO" id="GO:0004674">
    <property type="term" value="F:protein serine/threonine kinase activity"/>
    <property type="evidence" value="ECO:0007669"/>
    <property type="project" value="UniProtKB-KW"/>
</dbReference>
<keyword evidence="3" id="KW-0547">Nucleotide-binding</keyword>
<evidence type="ECO:0000313" key="7">
    <source>
        <dbReference type="Proteomes" id="UP000887574"/>
    </source>
</evidence>
<keyword evidence="5" id="KW-0067">ATP-binding</keyword>
<evidence type="ECO:0000313" key="8">
    <source>
        <dbReference type="WBParaSite" id="jg1726"/>
    </source>
</evidence>
<dbReference type="PANTHER" id="PTHR24058:SF28">
    <property type="entry name" value="SERINE_THREONINE-PROTEIN KINASE MINIBRAIN"/>
    <property type="match status" value="1"/>
</dbReference>
<keyword evidence="4" id="KW-0418">Kinase</keyword>
<feature type="compositionally biased region" description="Basic and acidic residues" evidence="6">
    <location>
        <begin position="137"/>
        <end position="146"/>
    </location>
</feature>
<feature type="compositionally biased region" description="Low complexity" evidence="6">
    <location>
        <begin position="92"/>
        <end position="107"/>
    </location>
</feature>
<feature type="compositionally biased region" description="Polar residues" evidence="6">
    <location>
        <begin position="1"/>
        <end position="19"/>
    </location>
</feature>
<feature type="compositionally biased region" description="Low complexity" evidence="6">
    <location>
        <begin position="20"/>
        <end position="29"/>
    </location>
</feature>
<sequence length="471" mass="52706">MMAQFSSAAWNMSSGSETQPSAPMNNAPNVANVVSMNTMNGAASPGNFNQFSGVNPAHIPSSSQQAMTSSGHSQFGGVFPTGMNPANHPPASNQRINNNSQQQQRQQMDVSTSNKSSTASAQQMVHPSGSDTGLGGKPHEILRRSINENYYNRKARRRNDNEPTTTNAANSTAVASHRNLAAQAQQNTQINDLPSTSTTTKAPQRRQSYTNNKHKSPAAQNSVEEVDCDDEHHDYIIRIGEIFNYRYRIESSVGKVHSDKWPEPTTCFLRPGSDRDSLVRTYEQPQLEGKYFVVKLQTHFIWRKHLCLVFELLSYNLYDLLRNTNFRGVSLNLTRNRKMYCYATLKGQPSKLLILALLVSMTTEYTVHPVKILRSPEVLLGISYDTQIDIWSLGHSEFDQMMKIVELDENGEYRCKKARDLKTYKAPGSRRLTDIIGVHTGGPYGRRFGEPGHAVEEYLKFKDLIAKNAGI</sequence>
<protein>
    <submittedName>
        <fullName evidence="8">Uncharacterized protein</fullName>
    </submittedName>
</protein>
<dbReference type="AlphaFoldDB" id="A0A915D8I6"/>
<evidence type="ECO:0000256" key="4">
    <source>
        <dbReference type="ARBA" id="ARBA00022777"/>
    </source>
</evidence>
<feature type="compositionally biased region" description="Polar residues" evidence="6">
    <location>
        <begin position="183"/>
        <end position="211"/>
    </location>
</feature>
<keyword evidence="1" id="KW-0723">Serine/threonine-protein kinase</keyword>
<proteinExistence type="predicted"/>
<feature type="region of interest" description="Disordered" evidence="6">
    <location>
        <begin position="183"/>
        <end position="225"/>
    </location>
</feature>
<dbReference type="Gene3D" id="1.10.510.10">
    <property type="entry name" value="Transferase(Phosphotransferase) domain 1"/>
    <property type="match status" value="2"/>
</dbReference>